<keyword evidence="2" id="KW-0677">Repeat</keyword>
<feature type="domain" description="Gnk2-homologous" evidence="4">
    <location>
        <begin position="36"/>
        <end position="142"/>
    </location>
</feature>
<dbReference type="InterPro" id="IPR002902">
    <property type="entry name" value="GNK2"/>
</dbReference>
<comment type="caution">
    <text evidence="5">The sequence shown here is derived from an EMBL/GenBank/DDBJ whole genome shotgun (WGS) entry which is preliminary data.</text>
</comment>
<dbReference type="PROSITE" id="PS51473">
    <property type="entry name" value="GNK2"/>
    <property type="match status" value="1"/>
</dbReference>
<organism evidence="5 6">
    <name type="scientific">Dichanthelium oligosanthes</name>
    <dbReference type="NCBI Taxonomy" id="888268"/>
    <lineage>
        <taxon>Eukaryota</taxon>
        <taxon>Viridiplantae</taxon>
        <taxon>Streptophyta</taxon>
        <taxon>Embryophyta</taxon>
        <taxon>Tracheophyta</taxon>
        <taxon>Spermatophyta</taxon>
        <taxon>Magnoliopsida</taxon>
        <taxon>Liliopsida</taxon>
        <taxon>Poales</taxon>
        <taxon>Poaceae</taxon>
        <taxon>PACMAD clade</taxon>
        <taxon>Panicoideae</taxon>
        <taxon>Panicodae</taxon>
        <taxon>Paniceae</taxon>
        <taxon>Dichantheliinae</taxon>
        <taxon>Dichanthelium</taxon>
    </lineage>
</organism>
<accession>A0A1E5UIS1</accession>
<dbReference type="EMBL" id="LWDX02075951">
    <property type="protein sequence ID" value="OEL12761.1"/>
    <property type="molecule type" value="Genomic_DNA"/>
</dbReference>
<evidence type="ECO:0000313" key="5">
    <source>
        <dbReference type="EMBL" id="OEL12761.1"/>
    </source>
</evidence>
<proteinExistence type="predicted"/>
<dbReference type="Proteomes" id="UP000095767">
    <property type="component" value="Unassembled WGS sequence"/>
</dbReference>
<evidence type="ECO:0000259" key="4">
    <source>
        <dbReference type="PROSITE" id="PS51473"/>
    </source>
</evidence>
<dbReference type="PANTHER" id="PTHR32099:SF104">
    <property type="entry name" value="OS01G0774133 PROTEIN"/>
    <property type="match status" value="1"/>
</dbReference>
<feature type="signal peptide" evidence="3">
    <location>
        <begin position="1"/>
        <end position="23"/>
    </location>
</feature>
<evidence type="ECO:0000256" key="1">
    <source>
        <dbReference type="ARBA" id="ARBA00022729"/>
    </source>
</evidence>
<gene>
    <name evidence="5" type="ORF">BAE44_0026221</name>
</gene>
<dbReference type="OrthoDB" id="676790at2759"/>
<dbReference type="STRING" id="888268.A0A1E5UIS1"/>
<sequence length="233" mass="23896">MAFPKRRALSTLILLVLLTDGHAIAIKLDASTTFGHFPALVHCAPTPSKNDSAFRASVLSALGALPSAAAAAPTGFAATRSGSAFARGLCFGLGERHGSSSGDCHACLSAAAQDVVAGGCGASRRAGAWRAGCFLSYADTNASSAQEDAFHGWFYDSGGPTAALGSQCAGDLTAADCSRCTNESARVVPPAHLAMVHGNAVVVVGYGCYLRISIDALWPWWLRTGELLLLLLG</sequence>
<protein>
    <recommendedName>
        <fullName evidence="4">Gnk2-homologous domain-containing protein</fullName>
    </recommendedName>
</protein>
<evidence type="ECO:0000313" key="6">
    <source>
        <dbReference type="Proteomes" id="UP000095767"/>
    </source>
</evidence>
<dbReference type="Pfam" id="PF01657">
    <property type="entry name" value="Stress-antifung"/>
    <property type="match status" value="1"/>
</dbReference>
<reference evidence="5 6" key="1">
    <citation type="submission" date="2016-09" db="EMBL/GenBank/DDBJ databases">
        <title>The draft genome of Dichanthelium oligosanthes: A C3 panicoid grass species.</title>
        <authorList>
            <person name="Studer A.J."/>
            <person name="Schnable J.C."/>
            <person name="Brutnell T.P."/>
        </authorList>
    </citation>
    <scope>NUCLEOTIDE SEQUENCE [LARGE SCALE GENOMIC DNA]</scope>
    <source>
        <strain evidence="6">cv. Kellogg 1175</strain>
        <tissue evidence="5">Leaf</tissue>
    </source>
</reference>
<evidence type="ECO:0000256" key="2">
    <source>
        <dbReference type="ARBA" id="ARBA00022737"/>
    </source>
</evidence>
<dbReference type="Gene3D" id="3.30.430.20">
    <property type="entry name" value="Gnk2 domain, C-X8-C-X2-C motif"/>
    <property type="match status" value="2"/>
</dbReference>
<dbReference type="AlphaFoldDB" id="A0A1E5UIS1"/>
<evidence type="ECO:0000256" key="3">
    <source>
        <dbReference type="SAM" id="SignalP"/>
    </source>
</evidence>
<keyword evidence="6" id="KW-1185">Reference proteome</keyword>
<dbReference type="InterPro" id="IPR038408">
    <property type="entry name" value="GNK2_sf"/>
</dbReference>
<feature type="chain" id="PRO_5009187034" description="Gnk2-homologous domain-containing protein" evidence="3">
    <location>
        <begin position="24"/>
        <end position="233"/>
    </location>
</feature>
<dbReference type="PANTHER" id="PTHR32099">
    <property type="entry name" value="CYSTEINE-RICH REPEAT SECRETORY PROTEIN"/>
    <property type="match status" value="1"/>
</dbReference>
<keyword evidence="1 3" id="KW-0732">Signal</keyword>
<name>A0A1E5UIS1_9POAL</name>